<dbReference type="EC" id="3.2.1.55" evidence="4"/>
<dbReference type="PROSITE" id="PS51186">
    <property type="entry name" value="GNAT"/>
    <property type="match status" value="1"/>
</dbReference>
<comment type="subunit">
    <text evidence="3">Homohexamer; trimer of dimers.</text>
</comment>
<dbReference type="EMBL" id="CP108188">
    <property type="protein sequence ID" value="WTR75308.1"/>
    <property type="molecule type" value="Genomic_DNA"/>
</dbReference>
<dbReference type="PANTHER" id="PTHR43576">
    <property type="entry name" value="ALPHA-L-ARABINOFURANOSIDASE C-RELATED"/>
    <property type="match status" value="1"/>
</dbReference>
<evidence type="ECO:0000256" key="6">
    <source>
        <dbReference type="ARBA" id="ARBA00023277"/>
    </source>
</evidence>
<dbReference type="Gene3D" id="3.40.630.30">
    <property type="match status" value="1"/>
</dbReference>
<proteinExistence type="inferred from homology"/>
<dbReference type="InterPro" id="IPR016181">
    <property type="entry name" value="Acyl_CoA_acyltransferase"/>
</dbReference>
<evidence type="ECO:0000256" key="4">
    <source>
        <dbReference type="ARBA" id="ARBA00012670"/>
    </source>
</evidence>
<protein>
    <recommendedName>
        <fullName evidence="4">non-reducing end alpha-L-arabinofuranosidase</fullName>
        <ecNumber evidence="4">3.2.1.55</ecNumber>
    </recommendedName>
</protein>
<dbReference type="InterPro" id="IPR010720">
    <property type="entry name" value="Alpha-L-AF_C"/>
</dbReference>
<keyword evidence="5" id="KW-0378">Hydrolase</keyword>
<dbReference type="Pfam" id="PF06964">
    <property type="entry name" value="Alpha-L-AF_C"/>
    <property type="match status" value="1"/>
</dbReference>
<accession>A0ABZ1LSQ8</accession>
<dbReference type="SUPFAM" id="SSF51445">
    <property type="entry name" value="(Trans)glycosidases"/>
    <property type="match status" value="1"/>
</dbReference>
<dbReference type="SUPFAM" id="SSF51011">
    <property type="entry name" value="Glycosyl hydrolase domain"/>
    <property type="match status" value="1"/>
</dbReference>
<dbReference type="InterPro" id="IPR017853">
    <property type="entry name" value="GH"/>
</dbReference>
<dbReference type="InterPro" id="IPR013780">
    <property type="entry name" value="Glyco_hydro_b"/>
</dbReference>
<evidence type="ECO:0000256" key="2">
    <source>
        <dbReference type="ARBA" id="ARBA00007186"/>
    </source>
</evidence>
<keyword evidence="10" id="KW-1185">Reference proteome</keyword>
<dbReference type="SUPFAM" id="SSF55729">
    <property type="entry name" value="Acyl-CoA N-acyltransferases (Nat)"/>
    <property type="match status" value="1"/>
</dbReference>
<comment type="similarity">
    <text evidence="2">Belongs to the glycosyl hydrolase 51 family.</text>
</comment>
<evidence type="ECO:0000259" key="8">
    <source>
        <dbReference type="PROSITE" id="PS51186"/>
    </source>
</evidence>
<dbReference type="Proteomes" id="UP001622594">
    <property type="component" value="Chromosome"/>
</dbReference>
<reference evidence="9 10" key="1">
    <citation type="submission" date="2022-10" db="EMBL/GenBank/DDBJ databases">
        <title>The complete genomes of actinobacterial strains from the NBC collection.</title>
        <authorList>
            <person name="Joergensen T.S."/>
            <person name="Alvarez Arevalo M."/>
            <person name="Sterndorff E.B."/>
            <person name="Faurdal D."/>
            <person name="Vuksanovic O."/>
            <person name="Mourched A.-S."/>
            <person name="Charusanti P."/>
            <person name="Shaw S."/>
            <person name="Blin K."/>
            <person name="Weber T."/>
        </authorList>
    </citation>
    <scope>NUCLEOTIDE SEQUENCE [LARGE SCALE GENOMIC DNA]</scope>
    <source>
        <strain evidence="9 10">NBC_00123</strain>
    </source>
</reference>
<keyword evidence="6" id="KW-0119">Carbohydrate metabolism</keyword>
<evidence type="ECO:0000313" key="10">
    <source>
        <dbReference type="Proteomes" id="UP001622594"/>
    </source>
</evidence>
<dbReference type="SMART" id="SM00813">
    <property type="entry name" value="Alpha-L-AF_C"/>
    <property type="match status" value="1"/>
</dbReference>
<evidence type="ECO:0000256" key="7">
    <source>
        <dbReference type="ARBA" id="ARBA00023295"/>
    </source>
</evidence>
<dbReference type="Gene3D" id="3.20.20.80">
    <property type="entry name" value="Glycosidases"/>
    <property type="match status" value="1"/>
</dbReference>
<dbReference type="InterPro" id="IPR000182">
    <property type="entry name" value="GNAT_dom"/>
</dbReference>
<name>A0ABZ1LSQ8_9ACTN</name>
<dbReference type="Gene3D" id="2.60.40.1180">
    <property type="entry name" value="Golgi alpha-mannosidase II"/>
    <property type="match status" value="1"/>
</dbReference>
<feature type="domain" description="N-acetyltransferase" evidence="8">
    <location>
        <begin position="5"/>
        <end position="166"/>
    </location>
</feature>
<sequence>MDHDLQLRAATPGDRDWIHELRHRVHAEESGQHPVDPSGRLSDGIDGDTVYLVAARGGTRIGFVGLTPPWVDRYSLDKYLTREEPPVLTEEEPFEIRILTVEERWRSTAAAPLLMYAAPRWAAARGGHRVVAMGRTELLAMYLAAGLRPVGRTVRSDAVSFEVLSGSVRCVPRRSIDARGLPSYVLVRTHDHWSIFRTLRTRGIRVSHAERTTRTARFTVDPDFTVGPVDPRLFGSFVEHLGRCVYTGIHEPGHPTADEDGLRTDVLELVRELGVTAIRYPGGNFVSGYRWEDGVGPVGERPRRLDVAWRSTESNRFGLSEFMTFLRKAGPEAEPMMALNLGTRGITEAMDLVEYANHPGGTELSDRRVAHGDKDPFGIRLWCLGNEMDGTWQTGQKTAEEYGRLAAQTARALRSIDPDLELVACGSSARGLPTFAAWEATVLAETYEVVDHVSLHAYYEETDGDRDSFLASAVEMEAFIEEVVATCDHVGARLKSSKKLTLSFDEWNVWYQRRPNPHPVEDWQEAPRLLEDVYTVTDAVVFGTLVITLLRHADRVAVACLAQLVNVIAPIMTEPGGPAWRQTTFFPFAQASRYGRGTVLDVRVDAPTYPTDRYGDVPLLHATAVRGEDGGVTVFAVNRGRNEPLTLEVALRGLDLSRVVEHSALADADPEARNTPDAPERVVPHAVEGATLVDGTLRAVLEPMSWNVLRLR</sequence>
<dbReference type="Pfam" id="PF22848">
    <property type="entry name" value="ASD1_dom"/>
    <property type="match status" value="1"/>
</dbReference>
<evidence type="ECO:0000256" key="5">
    <source>
        <dbReference type="ARBA" id="ARBA00022801"/>
    </source>
</evidence>
<keyword evidence="7" id="KW-0326">Glycosidase</keyword>
<evidence type="ECO:0000256" key="1">
    <source>
        <dbReference type="ARBA" id="ARBA00001462"/>
    </source>
</evidence>
<evidence type="ECO:0000313" key="9">
    <source>
        <dbReference type="EMBL" id="WTR75308.1"/>
    </source>
</evidence>
<comment type="catalytic activity">
    <reaction evidence="1">
        <text>Hydrolysis of terminal non-reducing alpha-L-arabinofuranoside residues in alpha-L-arabinosides.</text>
        <dbReference type="EC" id="3.2.1.55"/>
    </reaction>
</comment>
<dbReference type="InterPro" id="IPR055235">
    <property type="entry name" value="ASD1_cat"/>
</dbReference>
<dbReference type="PANTHER" id="PTHR43576:SF3">
    <property type="entry name" value="ALPHA-L-ARABINOFURANOSIDASE C"/>
    <property type="match status" value="1"/>
</dbReference>
<gene>
    <name evidence="9" type="ORF">OG814_06330</name>
</gene>
<dbReference type="RefSeq" id="WP_406336952.1">
    <property type="nucleotide sequence ID" value="NZ_CP108188.1"/>
</dbReference>
<organism evidence="9 10">
    <name type="scientific">Streptomyces zaomyceticus</name>
    <dbReference type="NCBI Taxonomy" id="68286"/>
    <lineage>
        <taxon>Bacteria</taxon>
        <taxon>Bacillati</taxon>
        <taxon>Actinomycetota</taxon>
        <taxon>Actinomycetes</taxon>
        <taxon>Kitasatosporales</taxon>
        <taxon>Streptomycetaceae</taxon>
        <taxon>Streptomyces</taxon>
    </lineage>
</organism>
<evidence type="ECO:0000256" key="3">
    <source>
        <dbReference type="ARBA" id="ARBA00011165"/>
    </source>
</evidence>